<reference evidence="6 7" key="1">
    <citation type="submission" date="2018-01" db="EMBL/GenBank/DDBJ databases">
        <title>Draft genome of the strawberry crown rot pathogen Phytophthora cactorum.</title>
        <authorList>
            <person name="Armitage A.D."/>
            <person name="Lysoe E."/>
            <person name="Nellist C.F."/>
            <person name="Harrison R.J."/>
            <person name="Brurberg M.B."/>
        </authorList>
    </citation>
    <scope>NUCLEOTIDE SEQUENCE [LARGE SCALE GENOMIC DNA]</scope>
    <source>
        <strain evidence="6 7">10300</strain>
    </source>
</reference>
<evidence type="ECO:0000313" key="4">
    <source>
        <dbReference type="EMBL" id="KAG3207815.1"/>
    </source>
</evidence>
<evidence type="ECO:0000313" key="5">
    <source>
        <dbReference type="EMBL" id="KAG6945195.1"/>
    </source>
</evidence>
<comment type="caution">
    <text evidence="6">The sequence shown here is derived from an EMBL/GenBank/DDBJ whole genome shotgun (WGS) entry which is preliminary data.</text>
</comment>
<dbReference type="EMBL" id="RCML01001558">
    <property type="protein sequence ID" value="KAG2961734.1"/>
    <property type="molecule type" value="Genomic_DNA"/>
</dbReference>
<dbReference type="EMBL" id="RCMV01001632">
    <property type="protein sequence ID" value="KAG3207815.1"/>
    <property type="molecule type" value="Genomic_DNA"/>
</dbReference>
<dbReference type="OrthoDB" id="90708at2759"/>
<reference evidence="5" key="3">
    <citation type="submission" date="2021-01" db="EMBL/GenBank/DDBJ databases">
        <title>Phytophthora aleatoria, a newly-described species from Pinus radiata is distinct from Phytophthora cactorum isolates based on comparative genomics.</title>
        <authorList>
            <person name="Mcdougal R."/>
            <person name="Panda P."/>
            <person name="Williams N."/>
            <person name="Studholme D.J."/>
        </authorList>
    </citation>
    <scope>NUCLEOTIDE SEQUENCE</scope>
    <source>
        <strain evidence="5">NZFS 3830</strain>
    </source>
</reference>
<feature type="region of interest" description="Disordered" evidence="1">
    <location>
        <begin position="37"/>
        <end position="59"/>
    </location>
</feature>
<protein>
    <submittedName>
        <fullName evidence="6">Uncharacterized protein</fullName>
    </submittedName>
</protein>
<dbReference type="Proteomes" id="UP000251314">
    <property type="component" value="Unassembled WGS sequence"/>
</dbReference>
<evidence type="ECO:0000313" key="2">
    <source>
        <dbReference type="EMBL" id="KAG2891991.1"/>
    </source>
</evidence>
<organism evidence="6 7">
    <name type="scientific">Phytophthora cactorum</name>
    <dbReference type="NCBI Taxonomy" id="29920"/>
    <lineage>
        <taxon>Eukaryota</taxon>
        <taxon>Sar</taxon>
        <taxon>Stramenopiles</taxon>
        <taxon>Oomycota</taxon>
        <taxon>Peronosporomycetes</taxon>
        <taxon>Peronosporales</taxon>
        <taxon>Peronosporaceae</taxon>
        <taxon>Phytophthora</taxon>
    </lineage>
</organism>
<accession>A0A329S6C6</accession>
<evidence type="ECO:0000313" key="7">
    <source>
        <dbReference type="Proteomes" id="UP000251314"/>
    </source>
</evidence>
<sequence>MTKREAREPARPAQLAGHWLRERNHVDYVRSVQGFTRDSSSDEDYIDDPFATTEDVGLK</sequence>
<dbReference type="Proteomes" id="UP000760860">
    <property type="component" value="Unassembled WGS sequence"/>
</dbReference>
<proteinExistence type="predicted"/>
<dbReference type="VEuPathDB" id="FungiDB:PC110_g11188"/>
<dbReference type="Proteomes" id="UP000688947">
    <property type="component" value="Unassembled WGS sequence"/>
</dbReference>
<reference evidence="2" key="2">
    <citation type="submission" date="2018-10" db="EMBL/GenBank/DDBJ databases">
        <title>Effector identification in a new, highly contiguous assembly of the strawberry crown rot pathogen Phytophthora cactorum.</title>
        <authorList>
            <person name="Armitage A.D."/>
            <person name="Nellist C.F."/>
            <person name="Bates H."/>
            <person name="Vickerstaff R.J."/>
            <person name="Harrison R.J."/>
        </authorList>
    </citation>
    <scope>NUCLEOTIDE SEQUENCE</scope>
    <source>
        <strain evidence="2">4040</strain>
        <strain evidence="3">P415</strain>
        <strain evidence="4">P421</strain>
    </source>
</reference>
<dbReference type="AlphaFoldDB" id="A0A329S6C6"/>
<dbReference type="EMBL" id="MJFZ01000276">
    <property type="protein sequence ID" value="RAW32453.1"/>
    <property type="molecule type" value="Genomic_DNA"/>
</dbReference>
<dbReference type="EMBL" id="RCMK01001558">
    <property type="protein sequence ID" value="KAG2891991.1"/>
    <property type="molecule type" value="Genomic_DNA"/>
</dbReference>
<evidence type="ECO:0000256" key="1">
    <source>
        <dbReference type="SAM" id="MobiDB-lite"/>
    </source>
</evidence>
<dbReference type="EMBL" id="JAENGZ010002024">
    <property type="protein sequence ID" value="KAG6945195.1"/>
    <property type="molecule type" value="Genomic_DNA"/>
</dbReference>
<dbReference type="Proteomes" id="UP000697107">
    <property type="component" value="Unassembled WGS sequence"/>
</dbReference>
<gene>
    <name evidence="5" type="ORF">JG687_00017428</name>
    <name evidence="6" type="ORF">PC110_g11188</name>
    <name evidence="2" type="ORF">PC117_g24118</name>
    <name evidence="3" type="ORF">PC118_g21810</name>
    <name evidence="4" type="ORF">PC129_g21148</name>
</gene>
<name>A0A329S6C6_9STRA</name>
<keyword evidence="7" id="KW-1185">Reference proteome</keyword>
<evidence type="ECO:0000313" key="3">
    <source>
        <dbReference type="EMBL" id="KAG2961734.1"/>
    </source>
</evidence>
<evidence type="ECO:0000313" key="6">
    <source>
        <dbReference type="EMBL" id="RAW32453.1"/>
    </source>
</evidence>
<dbReference type="Proteomes" id="UP000736787">
    <property type="component" value="Unassembled WGS sequence"/>
</dbReference>